<dbReference type="Pfam" id="PF16201">
    <property type="entry name" value="NopRA1"/>
    <property type="match status" value="1"/>
</dbReference>
<evidence type="ECO:0000259" key="2">
    <source>
        <dbReference type="Pfam" id="PF16201"/>
    </source>
</evidence>
<evidence type="ECO:0000313" key="4">
    <source>
        <dbReference type="EMBL" id="KHJ35221.1"/>
    </source>
</evidence>
<dbReference type="PANTHER" id="PTHR13500">
    <property type="entry name" value="NUCLEOLAR PRERIBOSOMAL-ASSOCIATED PROTEIN 1"/>
    <property type="match status" value="1"/>
</dbReference>
<dbReference type="GO" id="GO:0000466">
    <property type="term" value="P:maturation of 5.8S rRNA from tricistronic rRNA transcript (SSU-rRNA, 5.8S rRNA, LSU-rRNA)"/>
    <property type="evidence" value="ECO:0007669"/>
    <property type="project" value="TreeGrafter"/>
</dbReference>
<dbReference type="InterPro" id="IPR059018">
    <property type="entry name" value="HEAT_URB1"/>
</dbReference>
<proteinExistence type="predicted"/>
<name>A0A0B1PE87_UNCNE</name>
<comment type="caution">
    <text evidence="4">The sequence shown here is derived from an EMBL/GenBank/DDBJ whole genome shotgun (WGS) entry which is preliminary data.</text>
</comment>
<feature type="domain" description="URB1 C-terminal" evidence="2">
    <location>
        <begin position="903"/>
        <end position="1095"/>
    </location>
</feature>
<dbReference type="Pfam" id="PF26140">
    <property type="entry name" value="HEAT_URB1"/>
    <property type="match status" value="1"/>
</dbReference>
<protein>
    <submittedName>
        <fullName evidence="4">Putative ribosome biogenesis protein urb1</fullName>
    </submittedName>
</protein>
<keyword evidence="5" id="KW-1185">Reference proteome</keyword>
<feature type="domain" description="URB1 N-terminal" evidence="1">
    <location>
        <begin position="103"/>
        <end position="453"/>
    </location>
</feature>
<dbReference type="STRING" id="52586.A0A0B1PE87"/>
<dbReference type="InterPro" id="IPR032436">
    <property type="entry name" value="URB1_C"/>
</dbReference>
<evidence type="ECO:0000259" key="3">
    <source>
        <dbReference type="Pfam" id="PF26140"/>
    </source>
</evidence>
<dbReference type="OMA" id="RYITFKR"/>
<dbReference type="AlphaFoldDB" id="A0A0B1PE87"/>
<dbReference type="HOGENOM" id="CLU_009575_0_0_1"/>
<dbReference type="EMBL" id="JNVN01000477">
    <property type="protein sequence ID" value="KHJ35221.1"/>
    <property type="molecule type" value="Genomic_DNA"/>
</dbReference>
<dbReference type="Pfam" id="PF11707">
    <property type="entry name" value="Npa1"/>
    <property type="match status" value="1"/>
</dbReference>
<dbReference type="GO" id="GO:0000463">
    <property type="term" value="P:maturation of LSU-rRNA from tricistronic rRNA transcript (SSU-rRNA, 5.8S rRNA, LSU-rRNA)"/>
    <property type="evidence" value="ECO:0007669"/>
    <property type="project" value="TreeGrafter"/>
</dbReference>
<dbReference type="InterPro" id="IPR021714">
    <property type="entry name" value="URB1_N"/>
</dbReference>
<dbReference type="PANTHER" id="PTHR13500:SF0">
    <property type="entry name" value="NUCLEOLAR PRE-RIBOSOMAL-ASSOCIATED PROTEIN 1"/>
    <property type="match status" value="1"/>
</dbReference>
<dbReference type="InterPro" id="IPR039844">
    <property type="entry name" value="URB1"/>
</dbReference>
<sequence length="1135" mass="129079">MIKRSSKEAKLTEQVNSKRLKVSDSASPLSTDILKITSGKQLQQLLTFSQDKRNSFNDIQTFKSFLDTIIAGYDSQAKLLILKEYFELQKSYSGDQNSGIFLCDLIKIWSFASESNKENLLSAVPSVLALLLKITSNSLELLTYGISLGKVLLHKDQFELIKRGLSANKNKEHVISPILRLLRELSMLDGGALANSVYKARNATFQAMVRNLTLGYTGHGNEELRKPSVRTNAIRFLLQLVKHLSTESKADILSQRDIFSTLIRDIINDPPFLVRDILLTIEIHIIKDASLPRDAKTKLLSSRFLVNIASLYRYNKSEEKNEISTSSVSESAHKFLLLACSSLDSGVLLKQSGLYPRGLVINICDENNTNLNNKQFDLGLDSIEWIDKYTEKVPVRNSILSEFIHSLKPWSNIRHAELIISIFKAAPELIAGYFSGKNNFLFDPKLTAMWVGYSNLIYSTISLSIPNYFGYEDGYANLPPPLPIMMEHILPRKFSQKLIIKCLGQTTNSLIMFLTARIICISFQKLEAALQMYKQASRGPSASIWNQYASMVIENYSRRIPAISHIIGAYRRLTSTNLCQREVFTKLISLYYEILPHIALETNSGVSSIIAEGLLTIDKTNLRSRDGILCALELENILRLARLSPGMKWFSNSNGLSMSPFLATLRFYALAPREYLLPRLRSVLISIFHESQILQTCNSNAEFDYLIMNIRSILNDNENSGFFKYLDSCISRCAATPTKYIFMLEDLISETGNNICEPDISLLLLAMLEQWPFHVRLADLSTIKITSRFIARYLASSRKLKKDKSMIKCLSKKFSVACADKSEAQCILKSYKKATIDITIPENEFRNSTKISTSIKHTPQVIEKQPRALFEKIGLDDISETNNALTRWRKKDIEDVIEDGYLKSLIMLLSSKHCNIRREALINITKFSHQLKESKFEEREQIWLLLQELLESSRIIINQKPLTSIFSCFASYAVDVLKDPSHSLYPKVNQFLSQKPVWRLDQIPMMHRLIDESPSLDVAVYSEREWLINILSDGLCSEADLEIYRKRLVFERILSCYNYNFGLKLQNQILNILAKACLIKGGISTLVTRFSLVTWLEVQDSLSSNIAVKELYQSLLQSCGHKRVKAWSRGTIKSK</sequence>
<dbReference type="Proteomes" id="UP000030854">
    <property type="component" value="Unassembled WGS sequence"/>
</dbReference>
<feature type="domain" description="URB1 central HEAT repeat" evidence="3">
    <location>
        <begin position="644"/>
        <end position="841"/>
    </location>
</feature>
<accession>A0A0B1PE87</accession>
<organism evidence="4 5">
    <name type="scientific">Uncinula necator</name>
    <name type="common">Grape powdery mildew</name>
    <dbReference type="NCBI Taxonomy" id="52586"/>
    <lineage>
        <taxon>Eukaryota</taxon>
        <taxon>Fungi</taxon>
        <taxon>Dikarya</taxon>
        <taxon>Ascomycota</taxon>
        <taxon>Pezizomycotina</taxon>
        <taxon>Leotiomycetes</taxon>
        <taxon>Erysiphales</taxon>
        <taxon>Erysiphaceae</taxon>
        <taxon>Erysiphe</taxon>
    </lineage>
</organism>
<evidence type="ECO:0000313" key="5">
    <source>
        <dbReference type="Proteomes" id="UP000030854"/>
    </source>
</evidence>
<gene>
    <name evidence="4" type="ORF">EV44_g4806</name>
</gene>
<dbReference type="GO" id="GO:0005730">
    <property type="term" value="C:nucleolus"/>
    <property type="evidence" value="ECO:0007669"/>
    <property type="project" value="TreeGrafter"/>
</dbReference>
<reference evidence="4 5" key="1">
    <citation type="journal article" date="2014" name="BMC Genomics">
        <title>Adaptive genomic structural variation in the grape powdery mildew pathogen, Erysiphe necator.</title>
        <authorList>
            <person name="Jones L."/>
            <person name="Riaz S."/>
            <person name="Morales-Cruz A."/>
            <person name="Amrine K.C."/>
            <person name="McGuire B."/>
            <person name="Gubler W.D."/>
            <person name="Walker M.A."/>
            <person name="Cantu D."/>
        </authorList>
    </citation>
    <scope>NUCLEOTIDE SEQUENCE [LARGE SCALE GENOMIC DNA]</scope>
    <source>
        <strain evidence="5">c</strain>
    </source>
</reference>
<evidence type="ECO:0000259" key="1">
    <source>
        <dbReference type="Pfam" id="PF11707"/>
    </source>
</evidence>